<gene>
    <name evidence="2" type="ORF">CPB83DRAFT_862268</name>
</gene>
<comment type="caution">
    <text evidence="2">The sequence shown here is derived from an EMBL/GenBank/DDBJ whole genome shotgun (WGS) entry which is preliminary data.</text>
</comment>
<feature type="chain" id="PRO_5040112076" evidence="1">
    <location>
        <begin position="20"/>
        <end position="60"/>
    </location>
</feature>
<dbReference type="AlphaFoldDB" id="A0A9P6E752"/>
<evidence type="ECO:0000256" key="1">
    <source>
        <dbReference type="SAM" id="SignalP"/>
    </source>
</evidence>
<reference evidence="2" key="1">
    <citation type="submission" date="2020-11" db="EMBL/GenBank/DDBJ databases">
        <authorList>
            <consortium name="DOE Joint Genome Institute"/>
            <person name="Ahrendt S."/>
            <person name="Riley R."/>
            <person name="Andreopoulos W."/>
            <person name="Labutti K."/>
            <person name="Pangilinan J."/>
            <person name="Ruiz-Duenas F.J."/>
            <person name="Barrasa J.M."/>
            <person name="Sanchez-Garcia M."/>
            <person name="Camarero S."/>
            <person name="Miyauchi S."/>
            <person name="Serrano A."/>
            <person name="Linde D."/>
            <person name="Babiker R."/>
            <person name="Drula E."/>
            <person name="Ayuso-Fernandez I."/>
            <person name="Pacheco R."/>
            <person name="Padilla G."/>
            <person name="Ferreira P."/>
            <person name="Barriuso J."/>
            <person name="Kellner H."/>
            <person name="Castanera R."/>
            <person name="Alfaro M."/>
            <person name="Ramirez L."/>
            <person name="Pisabarro A.G."/>
            <person name="Kuo A."/>
            <person name="Tritt A."/>
            <person name="Lipzen A."/>
            <person name="He G."/>
            <person name="Yan M."/>
            <person name="Ng V."/>
            <person name="Cullen D."/>
            <person name="Martin F."/>
            <person name="Rosso M.-N."/>
            <person name="Henrissat B."/>
            <person name="Hibbett D."/>
            <person name="Martinez A.T."/>
            <person name="Grigoriev I.V."/>
        </authorList>
    </citation>
    <scope>NUCLEOTIDE SEQUENCE</scope>
    <source>
        <strain evidence="2">CBS 506.95</strain>
    </source>
</reference>
<dbReference type="PROSITE" id="PS51257">
    <property type="entry name" value="PROKAR_LIPOPROTEIN"/>
    <property type="match status" value="1"/>
</dbReference>
<keyword evidence="1" id="KW-0732">Signal</keyword>
<dbReference type="Proteomes" id="UP000807306">
    <property type="component" value="Unassembled WGS sequence"/>
</dbReference>
<organism evidence="2 3">
    <name type="scientific">Crepidotus variabilis</name>
    <dbReference type="NCBI Taxonomy" id="179855"/>
    <lineage>
        <taxon>Eukaryota</taxon>
        <taxon>Fungi</taxon>
        <taxon>Dikarya</taxon>
        <taxon>Basidiomycota</taxon>
        <taxon>Agaricomycotina</taxon>
        <taxon>Agaricomycetes</taxon>
        <taxon>Agaricomycetidae</taxon>
        <taxon>Agaricales</taxon>
        <taxon>Agaricineae</taxon>
        <taxon>Crepidotaceae</taxon>
        <taxon>Crepidotus</taxon>
    </lineage>
</organism>
<accession>A0A9P6E752</accession>
<name>A0A9P6E752_9AGAR</name>
<protein>
    <submittedName>
        <fullName evidence="2">Uncharacterized protein</fullName>
    </submittedName>
</protein>
<evidence type="ECO:0000313" key="3">
    <source>
        <dbReference type="Proteomes" id="UP000807306"/>
    </source>
</evidence>
<feature type="signal peptide" evidence="1">
    <location>
        <begin position="1"/>
        <end position="19"/>
    </location>
</feature>
<sequence>MNPTKLLISALLFASCALAIPSGSCIEASNCADGYVCHYFRRNHGKPPGHCMSPTMRRRI</sequence>
<dbReference type="EMBL" id="MU157910">
    <property type="protein sequence ID" value="KAF9523776.1"/>
    <property type="molecule type" value="Genomic_DNA"/>
</dbReference>
<evidence type="ECO:0000313" key="2">
    <source>
        <dbReference type="EMBL" id="KAF9523776.1"/>
    </source>
</evidence>
<keyword evidence="3" id="KW-1185">Reference proteome</keyword>
<proteinExistence type="predicted"/>